<dbReference type="PANTHER" id="PTHR11941">
    <property type="entry name" value="ENOYL-COA HYDRATASE-RELATED"/>
    <property type="match status" value="1"/>
</dbReference>
<keyword evidence="2" id="KW-0456">Lyase</keyword>
<dbReference type="Proteomes" id="UP000568839">
    <property type="component" value="Unassembled WGS sequence"/>
</dbReference>
<dbReference type="RefSeq" id="WP_184403426.1">
    <property type="nucleotide sequence ID" value="NZ_JACHHJ010000001.1"/>
</dbReference>
<dbReference type="SUPFAM" id="SSF52096">
    <property type="entry name" value="ClpP/crotonase"/>
    <property type="match status" value="1"/>
</dbReference>
<dbReference type="PANTHER" id="PTHR11941:SF54">
    <property type="entry name" value="ENOYL-COA HYDRATASE, MITOCHONDRIAL"/>
    <property type="match status" value="1"/>
</dbReference>
<dbReference type="PROSITE" id="PS00166">
    <property type="entry name" value="ENOYL_COA_HYDRATASE"/>
    <property type="match status" value="1"/>
</dbReference>
<dbReference type="InterPro" id="IPR029045">
    <property type="entry name" value="ClpP/crotonase-like_dom_sf"/>
</dbReference>
<dbReference type="FunFam" id="1.10.12.10:FF:000001">
    <property type="entry name" value="Probable enoyl-CoA hydratase, mitochondrial"/>
    <property type="match status" value="1"/>
</dbReference>
<proteinExistence type="inferred from homology"/>
<dbReference type="InterPro" id="IPR001753">
    <property type="entry name" value="Enoyl-CoA_hydra/iso"/>
</dbReference>
<evidence type="ECO:0000256" key="1">
    <source>
        <dbReference type="ARBA" id="ARBA00005254"/>
    </source>
</evidence>
<name>A0A841PLC9_9BACL</name>
<dbReference type="GO" id="GO:0016836">
    <property type="term" value="F:hydro-lyase activity"/>
    <property type="evidence" value="ECO:0007669"/>
    <property type="project" value="UniProtKB-ARBA"/>
</dbReference>
<reference evidence="4 5" key="1">
    <citation type="submission" date="2020-08" db="EMBL/GenBank/DDBJ databases">
        <title>Genomic Encyclopedia of Type Strains, Phase IV (KMG-IV): sequencing the most valuable type-strain genomes for metagenomic binning, comparative biology and taxonomic classification.</title>
        <authorList>
            <person name="Goeker M."/>
        </authorList>
    </citation>
    <scope>NUCLEOTIDE SEQUENCE [LARGE SCALE GENOMIC DNA]</scope>
    <source>
        <strain evidence="4 5">DSM 21769</strain>
    </source>
</reference>
<evidence type="ECO:0000313" key="5">
    <source>
        <dbReference type="Proteomes" id="UP000568839"/>
    </source>
</evidence>
<organism evidence="4 5">
    <name type="scientific">Geomicrobium halophilum</name>
    <dbReference type="NCBI Taxonomy" id="549000"/>
    <lineage>
        <taxon>Bacteria</taxon>
        <taxon>Bacillati</taxon>
        <taxon>Bacillota</taxon>
        <taxon>Bacilli</taxon>
        <taxon>Bacillales</taxon>
        <taxon>Geomicrobium</taxon>
    </lineage>
</organism>
<dbReference type="CDD" id="cd06558">
    <property type="entry name" value="crotonase-like"/>
    <property type="match status" value="1"/>
</dbReference>
<dbReference type="AlphaFoldDB" id="A0A841PLC9"/>
<dbReference type="Pfam" id="PF00378">
    <property type="entry name" value="ECH_1"/>
    <property type="match status" value="1"/>
</dbReference>
<dbReference type="Gene3D" id="1.10.12.10">
    <property type="entry name" value="Lyase 2-enoyl-coa Hydratase, Chain A, domain 2"/>
    <property type="match status" value="1"/>
</dbReference>
<dbReference type="Gene3D" id="3.90.226.10">
    <property type="entry name" value="2-enoyl-CoA Hydratase, Chain A, domain 1"/>
    <property type="match status" value="1"/>
</dbReference>
<dbReference type="FunFam" id="3.90.226.10:FF:000009">
    <property type="entry name" value="Carnitinyl-CoA dehydratase"/>
    <property type="match status" value="1"/>
</dbReference>
<dbReference type="InterPro" id="IPR018376">
    <property type="entry name" value="Enoyl-CoA_hyd/isom_CS"/>
</dbReference>
<protein>
    <submittedName>
        <fullName evidence="4">Enoyl-CoA hydratase/carnithine racemase</fullName>
    </submittedName>
</protein>
<dbReference type="EMBL" id="JACHHJ010000001">
    <property type="protein sequence ID" value="MBB6449559.1"/>
    <property type="molecule type" value="Genomic_DNA"/>
</dbReference>
<dbReference type="GO" id="GO:0006635">
    <property type="term" value="P:fatty acid beta-oxidation"/>
    <property type="evidence" value="ECO:0007669"/>
    <property type="project" value="TreeGrafter"/>
</dbReference>
<comment type="caution">
    <text evidence="4">The sequence shown here is derived from an EMBL/GenBank/DDBJ whole genome shotgun (WGS) entry which is preliminary data.</text>
</comment>
<gene>
    <name evidence="4" type="ORF">HNR44_001508</name>
</gene>
<accession>A0A841PLC9</accession>
<comment type="similarity">
    <text evidence="1 3">Belongs to the enoyl-CoA hydratase/isomerase family.</text>
</comment>
<evidence type="ECO:0000313" key="4">
    <source>
        <dbReference type="EMBL" id="MBB6449559.1"/>
    </source>
</evidence>
<evidence type="ECO:0000256" key="2">
    <source>
        <dbReference type="ARBA" id="ARBA00023239"/>
    </source>
</evidence>
<evidence type="ECO:0000256" key="3">
    <source>
        <dbReference type="RuleBase" id="RU003707"/>
    </source>
</evidence>
<dbReference type="InterPro" id="IPR014748">
    <property type="entry name" value="Enoyl-CoA_hydra_C"/>
</dbReference>
<keyword evidence="5" id="KW-1185">Reference proteome</keyword>
<sequence length="260" mass="27688">MSAWIQCEQLEGGITRLRINRPEAANALSQELLEALADKLQSIKEDGNTHVVILTAAGNRMFSAGADLKERAGMNEEEVIAAVAHIKETVNAVASLPQPVIGALNGSALGGGLELALACDIRIGAHESKYGLPETSLAIIPGAGGTQRLARLIGPGNAKNLIYTAEMLTGEQAHGLGLLEFCTSIERVEEEALAFAKKLGKNGPLALRQAKRAIDDGLETNIQAGLEIETKAYQKTVPTNDRLEGIRAFKEKRSPVYKGE</sequence>